<dbReference type="InterPro" id="IPR050564">
    <property type="entry name" value="F420-G6PD/mer"/>
</dbReference>
<protein>
    <submittedName>
        <fullName evidence="3">TIGR03620 family F420-dependent LLM class oxidoreductase</fullName>
    </submittedName>
</protein>
<dbReference type="InterPro" id="IPR019922">
    <property type="entry name" value="Lucif-like_OxRdatse_MSMEG_4141"/>
</dbReference>
<gene>
    <name evidence="3" type="ORF">ACFQKB_08030</name>
</gene>
<evidence type="ECO:0000313" key="4">
    <source>
        <dbReference type="Proteomes" id="UP001596380"/>
    </source>
</evidence>
<dbReference type="PANTHER" id="PTHR43244:SF1">
    <property type="entry name" value="5,10-METHYLENETETRAHYDROMETHANOPTERIN REDUCTASE"/>
    <property type="match status" value="1"/>
</dbReference>
<dbReference type="Proteomes" id="UP001596380">
    <property type="component" value="Unassembled WGS sequence"/>
</dbReference>
<organism evidence="3 4">
    <name type="scientific">Actinomadura yumaensis</name>
    <dbReference type="NCBI Taxonomy" id="111807"/>
    <lineage>
        <taxon>Bacteria</taxon>
        <taxon>Bacillati</taxon>
        <taxon>Actinomycetota</taxon>
        <taxon>Actinomycetes</taxon>
        <taxon>Streptosporangiales</taxon>
        <taxon>Thermomonosporaceae</taxon>
        <taxon>Actinomadura</taxon>
    </lineage>
</organism>
<evidence type="ECO:0000313" key="3">
    <source>
        <dbReference type="EMBL" id="MFC6879711.1"/>
    </source>
</evidence>
<sequence>MTADGTTALGGTTALDGTRRRLGSFGVWLMPVTLHATPVAVQREQFARIERLGYGSLWSGEPPADSPGVGREAFTQHGLMLAATERLVVGTGIANVGMRHPAAMHGAAATLAEAYPGRFVLGLGGQRGDRPLTALREYLDAMDETARTVLPDVRYPRVLAALGPKAHALAAERADGVHPFMQPVRHTAIAREAAGPDALLIPHQFLLVETGADAARGAFRAVFGGRGRTRGGPYERNYRRLGYGDEDLGGERSDRFVDDVLAWGDEAAVAARLRAHLDAGADHVLLNPLAADLPSAVDVLERLAPLLTA</sequence>
<evidence type="ECO:0000256" key="1">
    <source>
        <dbReference type="ARBA" id="ARBA00023002"/>
    </source>
</evidence>
<dbReference type="Gene3D" id="3.20.20.30">
    <property type="entry name" value="Luciferase-like domain"/>
    <property type="match status" value="1"/>
</dbReference>
<dbReference type="Pfam" id="PF00296">
    <property type="entry name" value="Bac_luciferase"/>
    <property type="match status" value="1"/>
</dbReference>
<feature type="domain" description="Luciferase-like" evidence="2">
    <location>
        <begin position="34"/>
        <end position="283"/>
    </location>
</feature>
<dbReference type="EMBL" id="JBHSXS010000003">
    <property type="protein sequence ID" value="MFC6879711.1"/>
    <property type="molecule type" value="Genomic_DNA"/>
</dbReference>
<comment type="caution">
    <text evidence="3">The sequence shown here is derived from an EMBL/GenBank/DDBJ whole genome shotgun (WGS) entry which is preliminary data.</text>
</comment>
<evidence type="ECO:0000259" key="2">
    <source>
        <dbReference type="Pfam" id="PF00296"/>
    </source>
</evidence>
<keyword evidence="4" id="KW-1185">Reference proteome</keyword>
<reference evidence="4" key="1">
    <citation type="journal article" date="2019" name="Int. J. Syst. Evol. Microbiol.">
        <title>The Global Catalogue of Microorganisms (GCM) 10K type strain sequencing project: providing services to taxonomists for standard genome sequencing and annotation.</title>
        <authorList>
            <consortium name="The Broad Institute Genomics Platform"/>
            <consortium name="The Broad Institute Genome Sequencing Center for Infectious Disease"/>
            <person name="Wu L."/>
            <person name="Ma J."/>
        </authorList>
    </citation>
    <scope>NUCLEOTIDE SEQUENCE [LARGE SCALE GENOMIC DNA]</scope>
    <source>
        <strain evidence="4">JCM 3369</strain>
    </source>
</reference>
<proteinExistence type="predicted"/>
<accession>A0ABW2CGG7</accession>
<dbReference type="PANTHER" id="PTHR43244">
    <property type="match status" value="1"/>
</dbReference>
<dbReference type="NCBIfam" id="TIGR03620">
    <property type="entry name" value="F420_MSMEG_4141"/>
    <property type="match status" value="1"/>
</dbReference>
<name>A0ABW2CGG7_9ACTN</name>
<dbReference type="InterPro" id="IPR011251">
    <property type="entry name" value="Luciferase-like_dom"/>
</dbReference>
<dbReference type="SUPFAM" id="SSF51679">
    <property type="entry name" value="Bacterial luciferase-like"/>
    <property type="match status" value="1"/>
</dbReference>
<dbReference type="RefSeq" id="WP_378063138.1">
    <property type="nucleotide sequence ID" value="NZ_JBHSXS010000003.1"/>
</dbReference>
<dbReference type="InterPro" id="IPR036661">
    <property type="entry name" value="Luciferase-like_sf"/>
</dbReference>
<keyword evidence="1" id="KW-0560">Oxidoreductase</keyword>